<comment type="caution">
    <text evidence="1">The sequence shown here is derived from an EMBL/GenBank/DDBJ whole genome shotgun (WGS) entry which is preliminary data.</text>
</comment>
<dbReference type="Proteomes" id="UP000033874">
    <property type="component" value="Unassembled WGS sequence"/>
</dbReference>
<sequence>MPLGLAALDELTAAFEELRGVLDGTDPAAIESATGRIAKAAAAVRAIGVWRSDDAVRDRLKALVPFMESARIRTNLLADHANQRLAILAAQGAETAPLVYGR</sequence>
<evidence type="ECO:0000313" key="2">
    <source>
        <dbReference type="Proteomes" id="UP000033874"/>
    </source>
</evidence>
<keyword evidence="2" id="KW-1185">Reference proteome</keyword>
<gene>
    <name evidence="1" type="ORF">YP76_02010</name>
</gene>
<dbReference type="RefSeq" id="WP_046761933.1">
    <property type="nucleotide sequence ID" value="NZ_LBIC01000001.1"/>
</dbReference>
<dbReference type="AlphaFoldDB" id="A0A0M3AY32"/>
<protein>
    <submittedName>
        <fullName evidence="1">Uncharacterized protein</fullName>
    </submittedName>
</protein>
<dbReference type="EMBL" id="LBIC01000001">
    <property type="protein sequence ID" value="KKW93489.1"/>
    <property type="molecule type" value="Genomic_DNA"/>
</dbReference>
<name>A0A0M3AY32_9SPHN</name>
<evidence type="ECO:0000313" key="1">
    <source>
        <dbReference type="EMBL" id="KKW93489.1"/>
    </source>
</evidence>
<dbReference type="STRING" id="56193.YP76_02010"/>
<reference evidence="1 2" key="1">
    <citation type="submission" date="2015-04" db="EMBL/GenBank/DDBJ databases">
        <title>Genome sequence of aromatic hydrocarbons-degrading Sphingobium chungbukense DJ77.</title>
        <authorList>
            <person name="Kim Y.-C."/>
            <person name="Chae J.-C."/>
        </authorList>
    </citation>
    <scope>NUCLEOTIDE SEQUENCE [LARGE SCALE GENOMIC DNA]</scope>
    <source>
        <strain evidence="1 2">DJ77</strain>
    </source>
</reference>
<organism evidence="1 2">
    <name type="scientific">Sphingobium chungbukense</name>
    <dbReference type="NCBI Taxonomy" id="56193"/>
    <lineage>
        <taxon>Bacteria</taxon>
        <taxon>Pseudomonadati</taxon>
        <taxon>Pseudomonadota</taxon>
        <taxon>Alphaproteobacteria</taxon>
        <taxon>Sphingomonadales</taxon>
        <taxon>Sphingomonadaceae</taxon>
        <taxon>Sphingobium</taxon>
    </lineage>
</organism>
<dbReference type="PATRIC" id="fig|56193.3.peg.413"/>
<proteinExistence type="predicted"/>
<accession>A0A0M3AY32</accession>